<dbReference type="GO" id="GO:0016712">
    <property type="term" value="F:oxidoreductase activity, acting on paired donors, with incorporation or reduction of molecular oxygen, reduced flavin or flavoprotein as one donor, and incorporation of one atom of oxygen"/>
    <property type="evidence" value="ECO:0007669"/>
    <property type="project" value="UniProtKB-ARBA"/>
</dbReference>
<reference evidence="7 8" key="1">
    <citation type="journal article" date="2013" name="Nat. Commun.">
        <title>Genome analysis reveals insights into physiology and longevity of the Brandt's bat Myotis brandtii.</title>
        <authorList>
            <person name="Seim I."/>
            <person name="Fang X."/>
            <person name="Xiong Z."/>
            <person name="Lobanov A.V."/>
            <person name="Huang Z."/>
            <person name="Ma S."/>
            <person name="Feng Y."/>
            <person name="Turanov A.A."/>
            <person name="Zhu Y."/>
            <person name="Lenz T.L."/>
            <person name="Gerashchenko M.V."/>
            <person name="Fan D."/>
            <person name="Hee Yim S."/>
            <person name="Yao X."/>
            <person name="Jordan D."/>
            <person name="Xiong Y."/>
            <person name="Ma Y."/>
            <person name="Lyapunov A.N."/>
            <person name="Chen G."/>
            <person name="Kulakova O.I."/>
            <person name="Sun Y."/>
            <person name="Lee S.G."/>
            <person name="Bronson R.T."/>
            <person name="Moskalev A.A."/>
            <person name="Sunyaev S.R."/>
            <person name="Zhang G."/>
            <person name="Krogh A."/>
            <person name="Wang J."/>
            <person name="Gladyshev V.N."/>
        </authorList>
    </citation>
    <scope>NUCLEOTIDE SEQUENCE [LARGE SCALE GENOMIC DNA]</scope>
</reference>
<keyword evidence="5" id="KW-0503">Monooxygenase</keyword>
<name>S7MP39_MYOBR</name>
<protein>
    <submittedName>
        <fullName evidence="7">Taurochenodeoxycholic 6 alpha-hydroxylase</fullName>
    </submittedName>
</protein>
<dbReference type="Pfam" id="PF00067">
    <property type="entry name" value="p450"/>
    <property type="match status" value="1"/>
</dbReference>
<dbReference type="Proteomes" id="UP000052978">
    <property type="component" value="Unassembled WGS sequence"/>
</dbReference>
<dbReference type="InterPro" id="IPR001128">
    <property type="entry name" value="Cyt_P450"/>
</dbReference>
<keyword evidence="6" id="KW-0472">Membrane</keyword>
<dbReference type="AlphaFoldDB" id="S7MP39"/>
<comment type="subcellular location">
    <subcellularLocation>
        <location evidence="1">Endoplasmic reticulum membrane</location>
    </subcellularLocation>
</comment>
<keyword evidence="8" id="KW-1185">Reference proteome</keyword>
<dbReference type="GO" id="GO:0005789">
    <property type="term" value="C:endoplasmic reticulum membrane"/>
    <property type="evidence" value="ECO:0007669"/>
    <property type="project" value="UniProtKB-SubCell"/>
</dbReference>
<dbReference type="GO" id="GO:0005506">
    <property type="term" value="F:iron ion binding"/>
    <property type="evidence" value="ECO:0007669"/>
    <property type="project" value="InterPro"/>
</dbReference>
<dbReference type="PANTHER" id="PTHR24291:SF39">
    <property type="entry name" value="CYTOCHROME P450 4A11-RELATED"/>
    <property type="match status" value="1"/>
</dbReference>
<dbReference type="InterPro" id="IPR036396">
    <property type="entry name" value="Cyt_P450_sf"/>
</dbReference>
<dbReference type="GO" id="GO:0006629">
    <property type="term" value="P:lipid metabolic process"/>
    <property type="evidence" value="ECO:0007669"/>
    <property type="project" value="UniProtKB-ARBA"/>
</dbReference>
<evidence type="ECO:0000256" key="4">
    <source>
        <dbReference type="ARBA" id="ARBA00023002"/>
    </source>
</evidence>
<dbReference type="SUPFAM" id="SSF48264">
    <property type="entry name" value="Cytochrome P450"/>
    <property type="match status" value="1"/>
</dbReference>
<dbReference type="PANTHER" id="PTHR24291">
    <property type="entry name" value="CYTOCHROME P450 FAMILY 4"/>
    <property type="match status" value="1"/>
</dbReference>
<evidence type="ECO:0000256" key="3">
    <source>
        <dbReference type="ARBA" id="ARBA00022824"/>
    </source>
</evidence>
<evidence type="ECO:0000256" key="2">
    <source>
        <dbReference type="ARBA" id="ARBA00010617"/>
    </source>
</evidence>
<evidence type="ECO:0000256" key="1">
    <source>
        <dbReference type="ARBA" id="ARBA00004586"/>
    </source>
</evidence>
<evidence type="ECO:0000256" key="6">
    <source>
        <dbReference type="ARBA" id="ARBA00023136"/>
    </source>
</evidence>
<gene>
    <name evidence="7" type="ORF">D623_10003961</name>
</gene>
<evidence type="ECO:0000256" key="5">
    <source>
        <dbReference type="ARBA" id="ARBA00023033"/>
    </source>
</evidence>
<dbReference type="InterPro" id="IPR050196">
    <property type="entry name" value="Cytochrome_P450_Monoox"/>
</dbReference>
<dbReference type="GO" id="GO:0020037">
    <property type="term" value="F:heme binding"/>
    <property type="evidence" value="ECO:0007669"/>
    <property type="project" value="InterPro"/>
</dbReference>
<dbReference type="EMBL" id="KE161781">
    <property type="protein sequence ID" value="EPQ05290.1"/>
    <property type="molecule type" value="Genomic_DNA"/>
</dbReference>
<keyword evidence="3" id="KW-0256">Endoplasmic reticulum</keyword>
<keyword evidence="4" id="KW-0560">Oxidoreductase</keyword>
<evidence type="ECO:0000313" key="8">
    <source>
        <dbReference type="Proteomes" id="UP000052978"/>
    </source>
</evidence>
<accession>S7MP39</accession>
<evidence type="ECO:0000313" key="7">
    <source>
        <dbReference type="EMBL" id="EPQ05290.1"/>
    </source>
</evidence>
<proteinExistence type="inferred from homology"/>
<sequence length="196" mass="22407">MGAAAQARPEEELQGHQDMKNLFYSRVRNFFYQNDIIYWLTPDGRWNQRACQLAHQHTGWTPPPGLLPSFIMYFSKALALSLRKSLTPAALWELEHTPLDTYLVQGLGIEMDHLDQMPYTTMCIKEALRLYPPVPAVGRELSKPITFPDGHSLPRGLNFTTVTNLGILQEPVADQIHVSYSSSLVLFLHHNWMFTL</sequence>
<organism evidence="7 8">
    <name type="scientific">Myotis brandtii</name>
    <name type="common">Brandt's bat</name>
    <dbReference type="NCBI Taxonomy" id="109478"/>
    <lineage>
        <taxon>Eukaryota</taxon>
        <taxon>Metazoa</taxon>
        <taxon>Chordata</taxon>
        <taxon>Craniata</taxon>
        <taxon>Vertebrata</taxon>
        <taxon>Euteleostomi</taxon>
        <taxon>Mammalia</taxon>
        <taxon>Eutheria</taxon>
        <taxon>Laurasiatheria</taxon>
        <taxon>Chiroptera</taxon>
        <taxon>Yangochiroptera</taxon>
        <taxon>Vespertilionidae</taxon>
        <taxon>Myotis</taxon>
    </lineage>
</organism>
<dbReference type="Gene3D" id="1.10.630.10">
    <property type="entry name" value="Cytochrome P450"/>
    <property type="match status" value="1"/>
</dbReference>
<comment type="similarity">
    <text evidence="2">Belongs to the cytochrome P450 family.</text>
</comment>